<dbReference type="InterPro" id="IPR023210">
    <property type="entry name" value="NADP_OxRdtase_dom"/>
</dbReference>
<reference evidence="2 3" key="1">
    <citation type="journal article" date="2014" name="Nature">
        <title>An environmental bacterial taxon with a large and distinct metabolic repertoire.</title>
        <authorList>
            <person name="Wilson M.C."/>
            <person name="Mori T."/>
            <person name="Ruckert C."/>
            <person name="Uria A.R."/>
            <person name="Helf M.J."/>
            <person name="Takada K."/>
            <person name="Gernert C."/>
            <person name="Steffens U.A."/>
            <person name="Heycke N."/>
            <person name="Schmitt S."/>
            <person name="Rinke C."/>
            <person name="Helfrich E.J."/>
            <person name="Brachmann A.O."/>
            <person name="Gurgui C."/>
            <person name="Wakimoto T."/>
            <person name="Kracht M."/>
            <person name="Crusemann M."/>
            <person name="Hentschel U."/>
            <person name="Abe I."/>
            <person name="Matsunaga S."/>
            <person name="Kalinowski J."/>
            <person name="Takeyama H."/>
            <person name="Piel J."/>
        </authorList>
    </citation>
    <scope>NUCLEOTIDE SEQUENCE [LARGE SCALE GENOMIC DNA]</scope>
    <source>
        <strain evidence="3">TSY2</strain>
    </source>
</reference>
<evidence type="ECO:0000313" key="2">
    <source>
        <dbReference type="EMBL" id="ETW97286.1"/>
    </source>
</evidence>
<dbReference type="GO" id="GO:0016491">
    <property type="term" value="F:oxidoreductase activity"/>
    <property type="evidence" value="ECO:0007669"/>
    <property type="project" value="InterPro"/>
</dbReference>
<dbReference type="PANTHER" id="PTHR43312:SF1">
    <property type="entry name" value="NADP-DEPENDENT OXIDOREDUCTASE DOMAIN-CONTAINING PROTEIN"/>
    <property type="match status" value="1"/>
</dbReference>
<gene>
    <name evidence="2" type="ORF">ETSY2_44880</name>
</gene>
<dbReference type="InterPro" id="IPR053135">
    <property type="entry name" value="AKR2_Oxidoreductase"/>
</dbReference>
<dbReference type="InterPro" id="IPR020471">
    <property type="entry name" value="AKR"/>
</dbReference>
<proteinExistence type="predicted"/>
<dbReference type="CDD" id="cd19105">
    <property type="entry name" value="AKR_unchar"/>
    <property type="match status" value="1"/>
</dbReference>
<dbReference type="PANTHER" id="PTHR43312">
    <property type="entry name" value="D-THREO-ALDOSE 1-DEHYDROGENASE"/>
    <property type="match status" value="1"/>
</dbReference>
<sequence length="327" mass="35802">MEYVTLGQTGLRVSVAGLGCGGNSQLGMGKGKTRAEAIALVRQALDLGVNFLDTAASYGTEELVGEAIKAVPRDRVVIATKASIHRGGEPIPVARVVESLDRSLRQLDTDYIDVFQLHVVPPSVYDYALSEVAPVLLREKEKGKFRHLGITETSPNDHEQRMLQRAVHDGVWETVMLGFNMMHQNARTKVFPHTRANGIGTILMFVVRNIFSQPGRPEAKMKELAEAGQVPEWLAETDNPLGFLLHASGASSLTDAAYRFVRHEPGVHVVLFGTSDAGHLRANIESLLKPPLPEADRQKLTEWFGYLLGVGLELPDHSAARSKLFSP</sequence>
<accession>W4LIY8</accession>
<dbReference type="PRINTS" id="PR00069">
    <property type="entry name" value="ALDKETRDTASE"/>
</dbReference>
<keyword evidence="3" id="KW-1185">Reference proteome</keyword>
<dbReference type="Proteomes" id="UP000019140">
    <property type="component" value="Unassembled WGS sequence"/>
</dbReference>
<dbReference type="EMBL" id="AZHX01002078">
    <property type="protein sequence ID" value="ETW97286.1"/>
    <property type="molecule type" value="Genomic_DNA"/>
</dbReference>
<dbReference type="Gene3D" id="3.20.20.100">
    <property type="entry name" value="NADP-dependent oxidoreductase domain"/>
    <property type="match status" value="1"/>
</dbReference>
<evidence type="ECO:0000313" key="3">
    <source>
        <dbReference type="Proteomes" id="UP000019140"/>
    </source>
</evidence>
<name>W4LIY8_9BACT</name>
<feature type="domain" description="NADP-dependent oxidoreductase" evidence="1">
    <location>
        <begin position="21"/>
        <end position="301"/>
    </location>
</feature>
<protein>
    <recommendedName>
        <fullName evidence="1">NADP-dependent oxidoreductase domain-containing protein</fullName>
    </recommendedName>
</protein>
<dbReference type="InterPro" id="IPR036812">
    <property type="entry name" value="NAD(P)_OxRdtase_dom_sf"/>
</dbReference>
<dbReference type="HOGENOM" id="CLU_023205_2_3_7"/>
<organism evidence="2 3">
    <name type="scientific">Candidatus Entotheonella gemina</name>
    <dbReference type="NCBI Taxonomy" id="1429439"/>
    <lineage>
        <taxon>Bacteria</taxon>
        <taxon>Pseudomonadati</taxon>
        <taxon>Nitrospinota/Tectimicrobiota group</taxon>
        <taxon>Candidatus Tectimicrobiota</taxon>
        <taxon>Candidatus Entotheonellia</taxon>
        <taxon>Candidatus Entotheonellales</taxon>
        <taxon>Candidatus Entotheonellaceae</taxon>
        <taxon>Candidatus Entotheonella</taxon>
    </lineage>
</organism>
<dbReference type="AlphaFoldDB" id="W4LIY8"/>
<dbReference type="SUPFAM" id="SSF51430">
    <property type="entry name" value="NAD(P)-linked oxidoreductase"/>
    <property type="match status" value="1"/>
</dbReference>
<evidence type="ECO:0000259" key="1">
    <source>
        <dbReference type="Pfam" id="PF00248"/>
    </source>
</evidence>
<dbReference type="Pfam" id="PF00248">
    <property type="entry name" value="Aldo_ket_red"/>
    <property type="match status" value="1"/>
</dbReference>
<dbReference type="PATRIC" id="fig|1429439.4.peg.7477"/>
<comment type="caution">
    <text evidence="2">The sequence shown here is derived from an EMBL/GenBank/DDBJ whole genome shotgun (WGS) entry which is preliminary data.</text>
</comment>